<feature type="region of interest" description="Disordered" evidence="1">
    <location>
        <begin position="85"/>
        <end position="123"/>
    </location>
</feature>
<evidence type="ECO:0000313" key="2">
    <source>
        <dbReference type="EMBL" id="KAF2648985.1"/>
    </source>
</evidence>
<gene>
    <name evidence="2" type="ORF">K491DRAFT_684238</name>
</gene>
<accession>A0A6A6SM62</accession>
<feature type="compositionally biased region" description="Polar residues" evidence="1">
    <location>
        <begin position="56"/>
        <end position="69"/>
    </location>
</feature>
<sequence length="477" mass="54967">MAESKRTVIDGVAVKVDSPSHIQKPSHTRVMEGDRALPDHDQSIGHSKAQREHSTQDIQSPSTRYFSSHLGSSDAVYTVPRDALFEKTQNRREDMQARERSRDNSTPMTDQESTMSGNADIFEDFSDSDASTEWLQWEDDDRHDDRHDDRLNTEIVNFATTCKSSINEEVTSWEAEFSMNDLEISVQSTIKICQSLQQDPMTALRHIATGLGLPFAELGIPHDRMKATRRTVYTSILSPSLRRTIPQNEAAYKRSHIVSKELQVHLRGGADSANEAEAAEERQTPRFGQTRSAPDPHTHPAMEWDRMARALHEYCWSDSFPEPIERIHKGRWKLYSQDFDVWWTRNAERHSNPILTFHHWPTNLLRLGMQADLKITNRHYRTTRFPIPKAPISDNPDDAVVRVDVWAKDTVESYLEIPDIEMKIDFYGGGYLKMEVSQQQFDDRPLTAEDTIWEFLGKHEPDYDLDSRESTAQERVD</sequence>
<dbReference type="AlphaFoldDB" id="A0A6A6SM62"/>
<protein>
    <submittedName>
        <fullName evidence="2">Uncharacterized protein</fullName>
    </submittedName>
</protein>
<keyword evidence="3" id="KW-1185">Reference proteome</keyword>
<feature type="region of interest" description="Disordered" evidence="1">
    <location>
        <begin position="36"/>
        <end position="69"/>
    </location>
</feature>
<feature type="compositionally biased region" description="Basic and acidic residues" evidence="1">
    <location>
        <begin position="85"/>
        <end position="103"/>
    </location>
</feature>
<feature type="region of interest" description="Disordered" evidence="1">
    <location>
        <begin position="266"/>
        <end position="300"/>
    </location>
</feature>
<reference evidence="2" key="1">
    <citation type="journal article" date="2020" name="Stud. Mycol.">
        <title>101 Dothideomycetes genomes: a test case for predicting lifestyles and emergence of pathogens.</title>
        <authorList>
            <person name="Haridas S."/>
            <person name="Albert R."/>
            <person name="Binder M."/>
            <person name="Bloem J."/>
            <person name="Labutti K."/>
            <person name="Salamov A."/>
            <person name="Andreopoulos B."/>
            <person name="Baker S."/>
            <person name="Barry K."/>
            <person name="Bills G."/>
            <person name="Bluhm B."/>
            <person name="Cannon C."/>
            <person name="Castanera R."/>
            <person name="Culley D."/>
            <person name="Daum C."/>
            <person name="Ezra D."/>
            <person name="Gonzalez J."/>
            <person name="Henrissat B."/>
            <person name="Kuo A."/>
            <person name="Liang C."/>
            <person name="Lipzen A."/>
            <person name="Lutzoni F."/>
            <person name="Magnuson J."/>
            <person name="Mondo S."/>
            <person name="Nolan M."/>
            <person name="Ohm R."/>
            <person name="Pangilinan J."/>
            <person name="Park H.-J."/>
            <person name="Ramirez L."/>
            <person name="Alfaro M."/>
            <person name="Sun H."/>
            <person name="Tritt A."/>
            <person name="Yoshinaga Y."/>
            <person name="Zwiers L.-H."/>
            <person name="Turgeon B."/>
            <person name="Goodwin S."/>
            <person name="Spatafora J."/>
            <person name="Crous P."/>
            <person name="Grigoriev I."/>
        </authorList>
    </citation>
    <scope>NUCLEOTIDE SEQUENCE</scope>
    <source>
        <strain evidence="2">CBS 122681</strain>
    </source>
</reference>
<feature type="compositionally biased region" description="Basic and acidic residues" evidence="1">
    <location>
        <begin position="36"/>
        <end position="55"/>
    </location>
</feature>
<organism evidence="2 3">
    <name type="scientific">Lophiostoma macrostomum CBS 122681</name>
    <dbReference type="NCBI Taxonomy" id="1314788"/>
    <lineage>
        <taxon>Eukaryota</taxon>
        <taxon>Fungi</taxon>
        <taxon>Dikarya</taxon>
        <taxon>Ascomycota</taxon>
        <taxon>Pezizomycotina</taxon>
        <taxon>Dothideomycetes</taxon>
        <taxon>Pleosporomycetidae</taxon>
        <taxon>Pleosporales</taxon>
        <taxon>Lophiostomataceae</taxon>
        <taxon>Lophiostoma</taxon>
    </lineage>
</organism>
<proteinExistence type="predicted"/>
<evidence type="ECO:0000256" key="1">
    <source>
        <dbReference type="SAM" id="MobiDB-lite"/>
    </source>
</evidence>
<evidence type="ECO:0000313" key="3">
    <source>
        <dbReference type="Proteomes" id="UP000799324"/>
    </source>
</evidence>
<name>A0A6A6SM62_9PLEO</name>
<feature type="compositionally biased region" description="Polar residues" evidence="1">
    <location>
        <begin position="104"/>
        <end position="117"/>
    </location>
</feature>
<dbReference type="Proteomes" id="UP000799324">
    <property type="component" value="Unassembled WGS sequence"/>
</dbReference>
<dbReference type="EMBL" id="MU004512">
    <property type="protein sequence ID" value="KAF2648985.1"/>
    <property type="molecule type" value="Genomic_DNA"/>
</dbReference>